<name>A0A553PR49_TIGCA</name>
<dbReference type="Proteomes" id="UP000318571">
    <property type="component" value="Chromosome 6"/>
</dbReference>
<gene>
    <name evidence="1" type="ORF">TCAL_14776</name>
</gene>
<dbReference type="AlphaFoldDB" id="A0A553PR49"/>
<dbReference type="STRING" id="6832.A0A553PR49"/>
<comment type="caution">
    <text evidence="1">The sequence shown here is derived from an EMBL/GenBank/DDBJ whole genome shotgun (WGS) entry which is preliminary data.</text>
</comment>
<organism evidence="1 2">
    <name type="scientific">Tigriopus californicus</name>
    <name type="common">Marine copepod</name>
    <dbReference type="NCBI Taxonomy" id="6832"/>
    <lineage>
        <taxon>Eukaryota</taxon>
        <taxon>Metazoa</taxon>
        <taxon>Ecdysozoa</taxon>
        <taxon>Arthropoda</taxon>
        <taxon>Crustacea</taxon>
        <taxon>Multicrustacea</taxon>
        <taxon>Hexanauplia</taxon>
        <taxon>Copepoda</taxon>
        <taxon>Harpacticoida</taxon>
        <taxon>Harpacticidae</taxon>
        <taxon>Tigriopus</taxon>
    </lineage>
</organism>
<accession>A0A553PR49</accession>
<evidence type="ECO:0000313" key="2">
    <source>
        <dbReference type="Proteomes" id="UP000318571"/>
    </source>
</evidence>
<protein>
    <submittedName>
        <fullName evidence="1">Uncharacterized protein</fullName>
    </submittedName>
</protein>
<dbReference type="OMA" id="MEHMALE"/>
<reference evidence="1 2" key="1">
    <citation type="journal article" date="2018" name="Nat. Ecol. Evol.">
        <title>Genomic signatures of mitonuclear coevolution across populations of Tigriopus californicus.</title>
        <authorList>
            <person name="Barreto F.S."/>
            <person name="Watson E.T."/>
            <person name="Lima T.G."/>
            <person name="Willett C.S."/>
            <person name="Edmands S."/>
            <person name="Li W."/>
            <person name="Burton R.S."/>
        </authorList>
    </citation>
    <scope>NUCLEOTIDE SEQUENCE [LARGE SCALE GENOMIC DNA]</scope>
    <source>
        <strain evidence="1 2">San Diego</strain>
    </source>
</reference>
<evidence type="ECO:0000313" key="1">
    <source>
        <dbReference type="EMBL" id="TRY80151.1"/>
    </source>
</evidence>
<dbReference type="EMBL" id="VCGU01000002">
    <property type="protein sequence ID" value="TRY80151.1"/>
    <property type="molecule type" value="Genomic_DNA"/>
</dbReference>
<proteinExistence type="predicted"/>
<keyword evidence="2" id="KW-1185">Reference proteome</keyword>
<sequence length="174" mass="19892">MAKRVVDRLAAPPLKEPRYEILKDMLLSTFILSSYQRAHRLIQVSTLGNHTPLELMDKMLGLLGDHEACFLFKTLFMDQVPEDTRAHLIPQLDNSSPRNLALAVDKVMVARQPFVHAVSNHWTQTPGDHQDRVCRFHNRWEGQCSFSKTFCDSVPPPKRSQVITVQGNEEYGPQ</sequence>